<feature type="domain" description="Deacetylase sirtuin-type" evidence="5">
    <location>
        <begin position="1"/>
        <end position="238"/>
    </location>
</feature>
<dbReference type="InterPro" id="IPR003000">
    <property type="entry name" value="Sirtuin"/>
</dbReference>
<dbReference type="EMBL" id="BDUF01000023">
    <property type="protein sequence ID" value="GAX89530.1"/>
    <property type="molecule type" value="Genomic_DNA"/>
</dbReference>
<dbReference type="PANTHER" id="PTHR11085:SF4">
    <property type="entry name" value="NAD-DEPENDENT PROTEIN DEACYLASE"/>
    <property type="match status" value="1"/>
</dbReference>
<evidence type="ECO:0000259" key="5">
    <source>
        <dbReference type="PROSITE" id="PS50305"/>
    </source>
</evidence>
<dbReference type="GO" id="GO:0070403">
    <property type="term" value="F:NAD+ binding"/>
    <property type="evidence" value="ECO:0007669"/>
    <property type="project" value="InterPro"/>
</dbReference>
<dbReference type="InterPro" id="IPR050134">
    <property type="entry name" value="NAD-dep_sirtuin_deacylases"/>
</dbReference>
<dbReference type="AlphaFoldDB" id="A0A292YM32"/>
<reference evidence="7" key="1">
    <citation type="submission" date="2017-07" db="EMBL/GenBank/DDBJ databases">
        <title>Draft genome sequence of Effusibacillus lacus strain skLN1.</title>
        <authorList>
            <person name="Watanabe M."/>
            <person name="Kojima H."/>
            <person name="Fukui M."/>
        </authorList>
    </citation>
    <scope>NUCLEOTIDE SEQUENCE [LARGE SCALE GENOMIC DNA]</scope>
    <source>
        <strain evidence="7">skLN1</strain>
    </source>
</reference>
<dbReference type="GO" id="GO:0017136">
    <property type="term" value="F:histone deacetylase activity, NAD-dependent"/>
    <property type="evidence" value="ECO:0007669"/>
    <property type="project" value="TreeGrafter"/>
</dbReference>
<evidence type="ECO:0000256" key="2">
    <source>
        <dbReference type="ARBA" id="ARBA00022679"/>
    </source>
</evidence>
<evidence type="ECO:0000256" key="4">
    <source>
        <dbReference type="PROSITE-ProRule" id="PRU00236"/>
    </source>
</evidence>
<dbReference type="SUPFAM" id="SSF52467">
    <property type="entry name" value="DHS-like NAD/FAD-binding domain"/>
    <property type="match status" value="1"/>
</dbReference>
<evidence type="ECO:0000256" key="1">
    <source>
        <dbReference type="ARBA" id="ARBA00012928"/>
    </source>
</evidence>
<feature type="binding site" evidence="4">
    <location>
        <position position="146"/>
    </location>
    <ligand>
        <name>Zn(2+)</name>
        <dbReference type="ChEBI" id="CHEBI:29105"/>
    </ligand>
</feature>
<feature type="binding site" evidence="4">
    <location>
        <position position="125"/>
    </location>
    <ligand>
        <name>Zn(2+)</name>
        <dbReference type="ChEBI" id="CHEBI:29105"/>
    </ligand>
</feature>
<accession>A0A292YM32</accession>
<keyword evidence="2" id="KW-0808">Transferase</keyword>
<evidence type="ECO:0000313" key="6">
    <source>
        <dbReference type="EMBL" id="GAX89530.1"/>
    </source>
</evidence>
<dbReference type="EC" id="2.3.1.286" evidence="1"/>
<comment type="caution">
    <text evidence="6">The sequence shown here is derived from an EMBL/GenBank/DDBJ whole genome shotgun (WGS) entry which is preliminary data.</text>
</comment>
<dbReference type="Gene3D" id="3.30.1600.10">
    <property type="entry name" value="SIR2/SIRT2 'Small Domain"/>
    <property type="match status" value="1"/>
</dbReference>
<keyword evidence="3" id="KW-0520">NAD</keyword>
<feature type="binding site" evidence="4">
    <location>
        <position position="143"/>
    </location>
    <ligand>
        <name>Zn(2+)</name>
        <dbReference type="ChEBI" id="CHEBI:29105"/>
    </ligand>
</feature>
<dbReference type="PANTHER" id="PTHR11085">
    <property type="entry name" value="NAD-DEPENDENT PROTEIN DEACYLASE SIRTUIN-5, MITOCHONDRIAL-RELATED"/>
    <property type="match status" value="1"/>
</dbReference>
<dbReference type="InterPro" id="IPR026591">
    <property type="entry name" value="Sirtuin_cat_small_dom_sf"/>
</dbReference>
<protein>
    <recommendedName>
        <fullName evidence="1">protein acetyllysine N-acetyltransferase</fullName>
        <ecNumber evidence="1">2.3.1.286</ecNumber>
    </recommendedName>
</protein>
<sequence length="240" mass="26359">MGIKQLARWLQESGYTVVLTGAGMSTESGIPDFRSKSGWWRNIDPGTVASIEALERHYPLFHEFYSTRIKALSTIQPHQGHLILADWERHGLVRCVATQNVDGLHQAAGSENVLELHGSIRSVRCQGCDNPALMDDFLAKKPCPTCGGRLRPNVVLFGEMLPEDAWNEALANITRADLVLVIGTSLQVYPVNQLPSVTRGRIAILNAEATDMDSMFDLVIHGKAGQTLKSIDELLKTGNT</sequence>
<feature type="active site" description="Proton acceptor" evidence="4">
    <location>
        <position position="117"/>
    </location>
</feature>
<name>A0A292YM32_9BACL</name>
<dbReference type="InterPro" id="IPR029035">
    <property type="entry name" value="DHS-like_NAD/FAD-binding_dom"/>
</dbReference>
<dbReference type="GO" id="GO:0046872">
    <property type="term" value="F:metal ion binding"/>
    <property type="evidence" value="ECO:0007669"/>
    <property type="project" value="UniProtKB-KW"/>
</dbReference>
<keyword evidence="4" id="KW-0479">Metal-binding</keyword>
<evidence type="ECO:0000313" key="7">
    <source>
        <dbReference type="Proteomes" id="UP000217785"/>
    </source>
</evidence>
<keyword evidence="4" id="KW-0862">Zinc</keyword>
<dbReference type="InterPro" id="IPR026590">
    <property type="entry name" value="Ssirtuin_cat_dom"/>
</dbReference>
<dbReference type="Proteomes" id="UP000217785">
    <property type="component" value="Unassembled WGS sequence"/>
</dbReference>
<keyword evidence="7" id="KW-1185">Reference proteome</keyword>
<organism evidence="6 7">
    <name type="scientific">Effusibacillus lacus</name>
    <dbReference type="NCBI Taxonomy" id="1348429"/>
    <lineage>
        <taxon>Bacteria</taxon>
        <taxon>Bacillati</taxon>
        <taxon>Bacillota</taxon>
        <taxon>Bacilli</taxon>
        <taxon>Bacillales</taxon>
        <taxon>Alicyclobacillaceae</taxon>
        <taxon>Effusibacillus</taxon>
    </lineage>
</organism>
<dbReference type="Gene3D" id="3.40.50.1220">
    <property type="entry name" value="TPP-binding domain"/>
    <property type="match status" value="1"/>
</dbReference>
<feature type="binding site" evidence="4">
    <location>
        <position position="128"/>
    </location>
    <ligand>
        <name>Zn(2+)</name>
        <dbReference type="ChEBI" id="CHEBI:29105"/>
    </ligand>
</feature>
<evidence type="ECO:0000256" key="3">
    <source>
        <dbReference type="ARBA" id="ARBA00023027"/>
    </source>
</evidence>
<gene>
    <name evidence="6" type="ORF">EFBL_1154</name>
</gene>
<dbReference type="CDD" id="cd01407">
    <property type="entry name" value="SIR2-fam"/>
    <property type="match status" value="1"/>
</dbReference>
<dbReference type="NCBIfam" id="NF001753">
    <property type="entry name" value="PRK00481.1-3"/>
    <property type="match status" value="1"/>
</dbReference>
<proteinExistence type="predicted"/>
<dbReference type="PROSITE" id="PS50305">
    <property type="entry name" value="SIRTUIN"/>
    <property type="match status" value="1"/>
</dbReference>
<dbReference type="Pfam" id="PF02146">
    <property type="entry name" value="SIR2"/>
    <property type="match status" value="1"/>
</dbReference>